<dbReference type="Proteomes" id="UP000319859">
    <property type="component" value="Unassembled WGS sequence"/>
</dbReference>
<dbReference type="PANTHER" id="PTHR42718:SF46">
    <property type="entry name" value="BLR6921 PROTEIN"/>
    <property type="match status" value="1"/>
</dbReference>
<protein>
    <submittedName>
        <fullName evidence="9">EmrB/QacA subfamily drug resistance transporter</fullName>
    </submittedName>
</protein>
<evidence type="ECO:0000313" key="10">
    <source>
        <dbReference type="Proteomes" id="UP000319859"/>
    </source>
</evidence>
<keyword evidence="4 7" id="KW-0812">Transmembrane</keyword>
<evidence type="ECO:0000256" key="1">
    <source>
        <dbReference type="ARBA" id="ARBA00004651"/>
    </source>
</evidence>
<sequence length="449" mass="47976">MESLDTTIIATALPQMARSFHVGPNEVSLGMTAYMLTLAVLIPISGWIADRHGTRTVFGSAVIIFTIASVLCGSADSVLAFTTARVLQGAGGAMMVPMGRMIVARNTDQVHMLRAISTITWPAIIAPVVGPTVGGLITTYASWHWVFFLNVPFSAAAFAAITVFVPNQPGQDVRRLDVKGFLLSSASLVLLLYGLELASRQDTSLVLAGGIIGAGIVAGLVAILHLQKTTHPILNLAVFRVQTYTTSVWWGGFARAGIEAVPYLLPLLFQIGFGLSAFHSGLLLLVAAIGNLGMKAVTTPIMRRFGFRAVAIANGTAVALTILAFAWLTPSTPRPALFLMLFIYGLSRSLQLSTMTTLSYADISEDLKSSASTLWSTMQQMTTGLGIAFGAVCLHLATALHPGEILTDNQPFEITDFHWAFSLTALLTLLPTIAYWHLPHNAGHSITKK</sequence>
<dbReference type="Gene3D" id="1.20.1250.20">
    <property type="entry name" value="MFS general substrate transporter like domains"/>
    <property type="match status" value="1"/>
</dbReference>
<feature type="transmembrane region" description="Helical" evidence="7">
    <location>
        <begin position="56"/>
        <end position="80"/>
    </location>
</feature>
<feature type="transmembrane region" description="Helical" evidence="7">
    <location>
        <begin position="381"/>
        <end position="399"/>
    </location>
</feature>
<dbReference type="PROSITE" id="PS50850">
    <property type="entry name" value="MFS"/>
    <property type="match status" value="1"/>
</dbReference>
<dbReference type="InterPro" id="IPR020846">
    <property type="entry name" value="MFS_dom"/>
</dbReference>
<keyword evidence="6 7" id="KW-0472">Membrane</keyword>
<evidence type="ECO:0000256" key="7">
    <source>
        <dbReference type="SAM" id="Phobius"/>
    </source>
</evidence>
<gene>
    <name evidence="9" type="ORF">FBZ89_13622</name>
</gene>
<dbReference type="PANTHER" id="PTHR42718">
    <property type="entry name" value="MAJOR FACILITATOR SUPERFAMILY MULTIDRUG TRANSPORTER MFSC"/>
    <property type="match status" value="1"/>
</dbReference>
<feature type="transmembrane region" description="Helical" evidence="7">
    <location>
        <begin position="336"/>
        <end position="360"/>
    </location>
</feature>
<dbReference type="SUPFAM" id="SSF103473">
    <property type="entry name" value="MFS general substrate transporter"/>
    <property type="match status" value="1"/>
</dbReference>
<dbReference type="InterPro" id="IPR036259">
    <property type="entry name" value="MFS_trans_sf"/>
</dbReference>
<feature type="transmembrane region" description="Helical" evidence="7">
    <location>
        <begin position="115"/>
        <end position="137"/>
    </location>
</feature>
<evidence type="ECO:0000256" key="4">
    <source>
        <dbReference type="ARBA" id="ARBA00022692"/>
    </source>
</evidence>
<feature type="transmembrane region" description="Helical" evidence="7">
    <location>
        <begin position="143"/>
        <end position="164"/>
    </location>
</feature>
<name>A0A560ELG4_9PROT</name>
<evidence type="ECO:0000313" key="9">
    <source>
        <dbReference type="EMBL" id="TWB10085.1"/>
    </source>
</evidence>
<keyword evidence="5 7" id="KW-1133">Transmembrane helix</keyword>
<feature type="transmembrane region" description="Helical" evidence="7">
    <location>
        <begin position="176"/>
        <end position="193"/>
    </location>
</feature>
<keyword evidence="3" id="KW-1003">Cell membrane</keyword>
<dbReference type="EMBL" id="VITN01000036">
    <property type="protein sequence ID" value="TWB10085.1"/>
    <property type="molecule type" value="Genomic_DNA"/>
</dbReference>
<feature type="transmembrane region" description="Helical" evidence="7">
    <location>
        <begin position="305"/>
        <end position="330"/>
    </location>
</feature>
<evidence type="ECO:0000256" key="3">
    <source>
        <dbReference type="ARBA" id="ARBA00022475"/>
    </source>
</evidence>
<accession>A0A560ELG4</accession>
<comment type="caution">
    <text evidence="9">The sequence shown here is derived from an EMBL/GenBank/DDBJ whole genome shotgun (WGS) entry which is preliminary data.</text>
</comment>
<comment type="subcellular location">
    <subcellularLocation>
        <location evidence="1">Cell membrane</location>
        <topology evidence="1">Multi-pass membrane protein</topology>
    </subcellularLocation>
</comment>
<evidence type="ECO:0000256" key="6">
    <source>
        <dbReference type="ARBA" id="ARBA00023136"/>
    </source>
</evidence>
<reference evidence="9 10" key="1">
    <citation type="submission" date="2019-06" db="EMBL/GenBank/DDBJ databases">
        <title>Genomic Encyclopedia of Type Strains, Phase IV (KMG-V): Genome sequencing to study the core and pangenomes of soil and plant-associated prokaryotes.</title>
        <authorList>
            <person name="Whitman W."/>
        </authorList>
    </citation>
    <scope>NUCLEOTIDE SEQUENCE [LARGE SCALE GENOMIC DNA]</scope>
    <source>
        <strain evidence="9 10">BR 11880</strain>
    </source>
</reference>
<dbReference type="PRINTS" id="PR01036">
    <property type="entry name" value="TCRTETB"/>
</dbReference>
<evidence type="ECO:0000259" key="8">
    <source>
        <dbReference type="PROSITE" id="PS50850"/>
    </source>
</evidence>
<keyword evidence="2" id="KW-0813">Transport</keyword>
<evidence type="ECO:0000256" key="5">
    <source>
        <dbReference type="ARBA" id="ARBA00022989"/>
    </source>
</evidence>
<feature type="transmembrane region" description="Helical" evidence="7">
    <location>
        <begin position="205"/>
        <end position="226"/>
    </location>
</feature>
<evidence type="ECO:0000256" key="2">
    <source>
        <dbReference type="ARBA" id="ARBA00022448"/>
    </source>
</evidence>
<dbReference type="GO" id="GO:0022857">
    <property type="term" value="F:transmembrane transporter activity"/>
    <property type="evidence" value="ECO:0007669"/>
    <property type="project" value="InterPro"/>
</dbReference>
<dbReference type="Gene3D" id="1.20.1720.10">
    <property type="entry name" value="Multidrug resistance protein D"/>
    <property type="match status" value="1"/>
</dbReference>
<proteinExistence type="predicted"/>
<feature type="domain" description="Major facilitator superfamily (MFS) profile" evidence="8">
    <location>
        <begin position="1"/>
        <end position="443"/>
    </location>
</feature>
<organism evidence="9 10">
    <name type="scientific">Nitrospirillum amazonense</name>
    <dbReference type="NCBI Taxonomy" id="28077"/>
    <lineage>
        <taxon>Bacteria</taxon>
        <taxon>Pseudomonadati</taxon>
        <taxon>Pseudomonadota</taxon>
        <taxon>Alphaproteobacteria</taxon>
        <taxon>Rhodospirillales</taxon>
        <taxon>Azospirillaceae</taxon>
        <taxon>Nitrospirillum</taxon>
    </lineage>
</organism>
<feature type="transmembrane region" description="Helical" evidence="7">
    <location>
        <begin position="271"/>
        <end position="293"/>
    </location>
</feature>
<feature type="transmembrane region" description="Helical" evidence="7">
    <location>
        <begin position="31"/>
        <end position="49"/>
    </location>
</feature>
<dbReference type="AlphaFoldDB" id="A0A560ELG4"/>
<feature type="transmembrane region" description="Helical" evidence="7">
    <location>
        <begin position="419"/>
        <end position="438"/>
    </location>
</feature>
<dbReference type="Pfam" id="PF07690">
    <property type="entry name" value="MFS_1"/>
    <property type="match status" value="1"/>
</dbReference>
<dbReference type="GO" id="GO:0005886">
    <property type="term" value="C:plasma membrane"/>
    <property type="evidence" value="ECO:0007669"/>
    <property type="project" value="UniProtKB-SubCell"/>
</dbReference>
<dbReference type="InterPro" id="IPR011701">
    <property type="entry name" value="MFS"/>
</dbReference>